<comment type="pathway">
    <text evidence="2">Carbohydrate degradation; glycolysis; D-glyceraldehyde 3-phosphate from glycerone phosphate: step 1/1.</text>
</comment>
<dbReference type="GO" id="GO:0006096">
    <property type="term" value="P:glycolytic process"/>
    <property type="evidence" value="ECO:0007669"/>
    <property type="project" value="UniProtKB-UniPathway"/>
</dbReference>
<dbReference type="PANTHER" id="PTHR21139:SF2">
    <property type="entry name" value="TRIOSEPHOSPHATE ISOMERASE"/>
    <property type="match status" value="1"/>
</dbReference>
<comment type="similarity">
    <text evidence="2">Belongs to the triosephosphate isomerase family.</text>
</comment>
<organism evidence="3 4">
    <name type="scientific">Streptomyces paromomycinus</name>
    <name type="common">Streptomyces rimosus subsp. paromomycinus</name>
    <dbReference type="NCBI Taxonomy" id="92743"/>
    <lineage>
        <taxon>Bacteria</taxon>
        <taxon>Bacillati</taxon>
        <taxon>Actinomycetota</taxon>
        <taxon>Actinomycetes</taxon>
        <taxon>Kitasatosporales</taxon>
        <taxon>Streptomycetaceae</taxon>
        <taxon>Streptomyces</taxon>
    </lineage>
</organism>
<reference evidence="3 4" key="1">
    <citation type="submission" date="2018-11" db="EMBL/GenBank/DDBJ databases">
        <title>Whole genome sequence of Streptomyces paromomycinus NBRC 15454(T).</title>
        <authorList>
            <person name="Komaki H."/>
            <person name="Tamura T."/>
        </authorList>
    </citation>
    <scope>NUCLEOTIDE SEQUENCE [LARGE SCALE GENOMIC DNA]</scope>
    <source>
        <strain evidence="3 4">NBRC 15454</strain>
    </source>
</reference>
<dbReference type="AlphaFoldDB" id="A0A401VW34"/>
<dbReference type="GO" id="GO:0006094">
    <property type="term" value="P:gluconeogenesis"/>
    <property type="evidence" value="ECO:0007669"/>
    <property type="project" value="UniProtKB-UniPathway"/>
</dbReference>
<keyword evidence="2" id="KW-0324">Glycolysis</keyword>
<dbReference type="EC" id="5.3.1.1" evidence="2"/>
<name>A0A401VW34_STREY</name>
<dbReference type="EMBL" id="BHZD01000001">
    <property type="protein sequence ID" value="GCD41292.1"/>
    <property type="molecule type" value="Genomic_DNA"/>
</dbReference>
<evidence type="ECO:0000256" key="1">
    <source>
        <dbReference type="ARBA" id="ARBA00023235"/>
    </source>
</evidence>
<keyword evidence="4" id="KW-1185">Reference proteome</keyword>
<dbReference type="UniPathway" id="UPA00138"/>
<dbReference type="PROSITE" id="PS51440">
    <property type="entry name" value="TIM_2"/>
    <property type="match status" value="1"/>
</dbReference>
<dbReference type="PANTHER" id="PTHR21139">
    <property type="entry name" value="TRIOSEPHOSPHATE ISOMERASE"/>
    <property type="match status" value="1"/>
</dbReference>
<comment type="subunit">
    <text evidence="2">Homodimer.</text>
</comment>
<proteinExistence type="inferred from homology"/>
<dbReference type="Gene3D" id="3.20.20.70">
    <property type="entry name" value="Aldolase class I"/>
    <property type="match status" value="1"/>
</dbReference>
<dbReference type="GO" id="GO:0005829">
    <property type="term" value="C:cytosol"/>
    <property type="evidence" value="ECO:0007669"/>
    <property type="project" value="TreeGrafter"/>
</dbReference>
<dbReference type="InterPro" id="IPR000652">
    <property type="entry name" value="Triosephosphate_isomerase"/>
</dbReference>
<dbReference type="InterPro" id="IPR035990">
    <property type="entry name" value="TIM_sf"/>
</dbReference>
<gene>
    <name evidence="3" type="ORF">GKJPGBOP_00945</name>
</gene>
<evidence type="ECO:0000313" key="4">
    <source>
        <dbReference type="Proteomes" id="UP000286746"/>
    </source>
</evidence>
<accession>A0A401VW34</accession>
<dbReference type="GO" id="GO:0046166">
    <property type="term" value="P:glyceraldehyde-3-phosphate biosynthetic process"/>
    <property type="evidence" value="ECO:0007669"/>
    <property type="project" value="TreeGrafter"/>
</dbReference>
<comment type="catalytic activity">
    <reaction evidence="2">
        <text>D-glyceraldehyde 3-phosphate = dihydroxyacetone phosphate</text>
        <dbReference type="Rhea" id="RHEA:18585"/>
        <dbReference type="ChEBI" id="CHEBI:57642"/>
        <dbReference type="ChEBI" id="CHEBI:59776"/>
        <dbReference type="EC" id="5.3.1.1"/>
    </reaction>
</comment>
<keyword evidence="2" id="KW-0312">Gluconeogenesis</keyword>
<dbReference type="GO" id="GO:0004807">
    <property type="term" value="F:triose-phosphate isomerase activity"/>
    <property type="evidence" value="ECO:0007669"/>
    <property type="project" value="UniProtKB-EC"/>
</dbReference>
<keyword evidence="2" id="KW-0963">Cytoplasm</keyword>
<keyword evidence="1 2" id="KW-0413">Isomerase</keyword>
<protein>
    <recommendedName>
        <fullName evidence="2">Triosephosphate isomerase</fullName>
        <ecNumber evidence="2">5.3.1.1</ecNumber>
    </recommendedName>
</protein>
<comment type="pathway">
    <text evidence="2">Carbohydrate biosynthesis; gluconeogenesis.</text>
</comment>
<evidence type="ECO:0000313" key="3">
    <source>
        <dbReference type="EMBL" id="GCD41292.1"/>
    </source>
</evidence>
<dbReference type="CDD" id="cd00311">
    <property type="entry name" value="TIM"/>
    <property type="match status" value="1"/>
</dbReference>
<comment type="caution">
    <text evidence="3">The sequence shown here is derived from an EMBL/GenBank/DDBJ whole genome shotgun (WGS) entry which is preliminary data.</text>
</comment>
<evidence type="ECO:0000256" key="2">
    <source>
        <dbReference type="RuleBase" id="RU363013"/>
    </source>
</evidence>
<sequence length="282" mass="29099">MNDVIPENATSAAVRLSGASGPPEAGRRPVVGVSLKLYFGLAATRTWLADVAALKGALAELPRPVDLFVLPSFPALADARELLAGTGVAYGAQDVHWAESGAWTGEVSAGMLAEAGARYVEVGHAERRRHFGETDATVAAKTGAAVRAGLVPVICAGERHDNGLAQAVEETLIQVRAALGGAGPDSEVIVAYEPVWAIGAREPAPARHVRTVASAVRTCLRDHGVRGRVVYGGTAGPGTFGRLAGSVDGLFLGRLAHDTANLRHVLEEVAAATVPAPLPLRP</sequence>
<dbReference type="InterPro" id="IPR013785">
    <property type="entry name" value="Aldolase_TIM"/>
</dbReference>
<dbReference type="SUPFAM" id="SSF51351">
    <property type="entry name" value="Triosephosphate isomerase (TIM)"/>
    <property type="match status" value="1"/>
</dbReference>
<comment type="subcellular location">
    <subcellularLocation>
        <location evidence="2">Cytoplasm</location>
    </subcellularLocation>
</comment>
<dbReference type="UniPathway" id="UPA00109">
    <property type="reaction ID" value="UER00189"/>
</dbReference>
<dbReference type="Proteomes" id="UP000286746">
    <property type="component" value="Unassembled WGS sequence"/>
</dbReference>
<dbReference type="Pfam" id="PF00121">
    <property type="entry name" value="TIM"/>
    <property type="match status" value="1"/>
</dbReference>
<dbReference type="GO" id="GO:0019563">
    <property type="term" value="P:glycerol catabolic process"/>
    <property type="evidence" value="ECO:0007669"/>
    <property type="project" value="TreeGrafter"/>
</dbReference>